<name>A0ABD3IDL7_9MARC</name>
<dbReference type="AlphaFoldDB" id="A0ABD3IDL7"/>
<evidence type="ECO:0000313" key="3">
    <source>
        <dbReference type="Proteomes" id="UP001633002"/>
    </source>
</evidence>
<evidence type="ECO:0000256" key="1">
    <source>
        <dbReference type="SAM" id="MobiDB-lite"/>
    </source>
</evidence>
<accession>A0ABD3IDL7</accession>
<evidence type="ECO:0000313" key="2">
    <source>
        <dbReference type="EMBL" id="KAL3701803.1"/>
    </source>
</evidence>
<feature type="compositionally biased region" description="Polar residues" evidence="1">
    <location>
        <begin position="188"/>
        <end position="198"/>
    </location>
</feature>
<reference evidence="2 3" key="1">
    <citation type="submission" date="2024-09" db="EMBL/GenBank/DDBJ databases">
        <title>Chromosome-scale assembly of Riccia sorocarpa.</title>
        <authorList>
            <person name="Paukszto L."/>
        </authorList>
    </citation>
    <scope>NUCLEOTIDE SEQUENCE [LARGE SCALE GENOMIC DNA]</scope>
    <source>
        <strain evidence="2">LP-2024</strain>
        <tissue evidence="2">Aerial parts of the thallus</tissue>
    </source>
</reference>
<feature type="region of interest" description="Disordered" evidence="1">
    <location>
        <begin position="172"/>
        <end position="198"/>
    </location>
</feature>
<sequence length="198" mass="22798">MEKVYYELSEPHPDLVILTELASNEDFPVAFSEREIVLYTGCFKERVVANWTGEHWDFFAVDPKFVSVDRLCKESQRYFNWGPHQDKDKLVPETKQATVTPEAKPEPDACLKQQVKEHEHGRHGEGSIRCRRTDSIPVVDVNILKESGGNTYETIEYFLYAGYAVCMDEDRKNAQDANDNAKDEPWENTISPHRTASK</sequence>
<comment type="caution">
    <text evidence="2">The sequence shown here is derived from an EMBL/GenBank/DDBJ whole genome shotgun (WGS) entry which is preliminary data.</text>
</comment>
<keyword evidence="3" id="KW-1185">Reference proteome</keyword>
<proteinExistence type="predicted"/>
<dbReference type="Proteomes" id="UP001633002">
    <property type="component" value="Unassembled WGS sequence"/>
</dbReference>
<dbReference type="EMBL" id="JBJQOH010000001">
    <property type="protein sequence ID" value="KAL3701803.1"/>
    <property type="molecule type" value="Genomic_DNA"/>
</dbReference>
<organism evidence="2 3">
    <name type="scientific">Riccia sorocarpa</name>
    <dbReference type="NCBI Taxonomy" id="122646"/>
    <lineage>
        <taxon>Eukaryota</taxon>
        <taxon>Viridiplantae</taxon>
        <taxon>Streptophyta</taxon>
        <taxon>Embryophyta</taxon>
        <taxon>Marchantiophyta</taxon>
        <taxon>Marchantiopsida</taxon>
        <taxon>Marchantiidae</taxon>
        <taxon>Marchantiales</taxon>
        <taxon>Ricciaceae</taxon>
        <taxon>Riccia</taxon>
    </lineage>
</organism>
<gene>
    <name evidence="2" type="ORF">R1sor_019825</name>
</gene>
<feature type="compositionally biased region" description="Basic and acidic residues" evidence="1">
    <location>
        <begin position="172"/>
        <end position="185"/>
    </location>
</feature>
<protein>
    <submittedName>
        <fullName evidence="2">Uncharacterized protein</fullName>
    </submittedName>
</protein>